<dbReference type="Pfam" id="PF01177">
    <property type="entry name" value="Asp_Glu_race"/>
    <property type="match status" value="1"/>
</dbReference>
<name>A0A1T5FHI8_9SPHN</name>
<gene>
    <name evidence="2" type="ORF">SAMN06295920_109205</name>
</gene>
<protein>
    <submittedName>
        <fullName evidence="2">Allantoin racemase</fullName>
    </submittedName>
</protein>
<evidence type="ECO:0000313" key="2">
    <source>
        <dbReference type="EMBL" id="SKB95562.1"/>
    </source>
</evidence>
<comment type="similarity">
    <text evidence="1">Belongs to the HyuE racemase family.</text>
</comment>
<evidence type="ECO:0000313" key="3">
    <source>
        <dbReference type="Proteomes" id="UP000189818"/>
    </source>
</evidence>
<dbReference type="STRING" id="439228.SAMN06295920_109205"/>
<dbReference type="GO" id="GO:0047661">
    <property type="term" value="F:amino-acid racemase activity"/>
    <property type="evidence" value="ECO:0007669"/>
    <property type="project" value="InterPro"/>
</dbReference>
<dbReference type="InterPro" id="IPR052186">
    <property type="entry name" value="Hydantoin_racemase-like"/>
</dbReference>
<proteinExistence type="inferred from homology"/>
<dbReference type="PANTHER" id="PTHR28047:SF5">
    <property type="entry name" value="PROTEIN DCG1"/>
    <property type="match status" value="1"/>
</dbReference>
<dbReference type="InterPro" id="IPR053714">
    <property type="entry name" value="Iso_Racemase_Enz_sf"/>
</dbReference>
<dbReference type="AlphaFoldDB" id="A0A1T5FHI8"/>
<dbReference type="PANTHER" id="PTHR28047">
    <property type="entry name" value="PROTEIN DCG1"/>
    <property type="match status" value="1"/>
</dbReference>
<dbReference type="EMBL" id="FUYM01000009">
    <property type="protein sequence ID" value="SKB95562.1"/>
    <property type="molecule type" value="Genomic_DNA"/>
</dbReference>
<keyword evidence="3" id="KW-1185">Reference proteome</keyword>
<evidence type="ECO:0000256" key="1">
    <source>
        <dbReference type="ARBA" id="ARBA00038414"/>
    </source>
</evidence>
<accession>A0A1T5FHI8</accession>
<organism evidence="2 3">
    <name type="scientific">Rhizorhabdus histidinilytica</name>
    <dbReference type="NCBI Taxonomy" id="439228"/>
    <lineage>
        <taxon>Bacteria</taxon>
        <taxon>Pseudomonadati</taxon>
        <taxon>Pseudomonadota</taxon>
        <taxon>Alphaproteobacteria</taxon>
        <taxon>Sphingomonadales</taxon>
        <taxon>Sphingomonadaceae</taxon>
        <taxon>Rhizorhabdus</taxon>
    </lineage>
</organism>
<dbReference type="Proteomes" id="UP000189818">
    <property type="component" value="Unassembled WGS sequence"/>
</dbReference>
<reference evidence="3" key="1">
    <citation type="submission" date="2017-02" db="EMBL/GenBank/DDBJ databases">
        <authorList>
            <person name="Varghese N."/>
            <person name="Submissions S."/>
        </authorList>
    </citation>
    <scope>NUCLEOTIDE SEQUENCE [LARGE SCALE GENOMIC DNA]</scope>
    <source>
        <strain evidence="3">UM2</strain>
    </source>
</reference>
<dbReference type="Gene3D" id="3.40.50.12500">
    <property type="match status" value="1"/>
</dbReference>
<dbReference type="OrthoDB" id="9791723at2"/>
<dbReference type="InterPro" id="IPR015942">
    <property type="entry name" value="Asp/Glu/hydantoin_racemase"/>
</dbReference>
<sequence>MTPHIRIITPHVAPVPRKLAEVDDLARRFGLRISQANIAEGPRAIESRHDEALCAAGVVAAARAAEAEGVDAVIVDCFADPALDAVRETVRIPAIGPGEAGLHAAAQFARRFGIVTILDAVVPMIEDRVRLAGLSHRLAGVRVIDTPVREIDGDEARLAARLVEAAARSVLEDRADLVLLGCTGFLGIDRGVEAALRERGIAVSVLSPLRVAVMAALLALQLGLRHYPTPCSPVVG</sequence>
<dbReference type="RefSeq" id="WP_079649785.1">
    <property type="nucleotide sequence ID" value="NZ_FUYM01000009.1"/>
</dbReference>